<organism evidence="5 6">
    <name type="scientific">Desulfonema magnum</name>
    <dbReference type="NCBI Taxonomy" id="45655"/>
    <lineage>
        <taxon>Bacteria</taxon>
        <taxon>Pseudomonadati</taxon>
        <taxon>Thermodesulfobacteriota</taxon>
        <taxon>Desulfobacteria</taxon>
        <taxon>Desulfobacterales</taxon>
        <taxon>Desulfococcaceae</taxon>
        <taxon>Desulfonema</taxon>
    </lineage>
</organism>
<dbReference type="GO" id="GO:0006355">
    <property type="term" value="P:regulation of DNA-templated transcription"/>
    <property type="evidence" value="ECO:0007669"/>
    <property type="project" value="InterPro"/>
</dbReference>
<dbReference type="Gene3D" id="3.30.450.20">
    <property type="entry name" value="PAS domain"/>
    <property type="match status" value="2"/>
</dbReference>
<feature type="coiled-coil region" evidence="2">
    <location>
        <begin position="1"/>
        <end position="28"/>
    </location>
</feature>
<evidence type="ECO:0000259" key="3">
    <source>
        <dbReference type="PROSITE" id="PS50112"/>
    </source>
</evidence>
<evidence type="ECO:0000313" key="6">
    <source>
        <dbReference type="Proteomes" id="UP000663722"/>
    </source>
</evidence>
<evidence type="ECO:0000256" key="2">
    <source>
        <dbReference type="SAM" id="Coils"/>
    </source>
</evidence>
<dbReference type="SMART" id="SM00331">
    <property type="entry name" value="PP2C_SIG"/>
    <property type="match status" value="1"/>
</dbReference>
<accession>A0A975GLM6</accession>
<dbReference type="PROSITE" id="PS50112">
    <property type="entry name" value="PAS"/>
    <property type="match status" value="1"/>
</dbReference>
<feature type="domain" description="PAC" evidence="4">
    <location>
        <begin position="227"/>
        <end position="284"/>
    </location>
</feature>
<feature type="domain" description="PAS" evidence="3">
    <location>
        <begin position="166"/>
        <end position="237"/>
    </location>
</feature>
<dbReference type="AlphaFoldDB" id="A0A975GLM6"/>
<dbReference type="InterPro" id="IPR000014">
    <property type="entry name" value="PAS"/>
</dbReference>
<proteinExistence type="predicted"/>
<dbReference type="Pfam" id="PF07228">
    <property type="entry name" value="SpoIIE"/>
    <property type="match status" value="1"/>
</dbReference>
<dbReference type="InterPro" id="IPR013656">
    <property type="entry name" value="PAS_4"/>
</dbReference>
<evidence type="ECO:0000259" key="4">
    <source>
        <dbReference type="PROSITE" id="PS50113"/>
    </source>
</evidence>
<dbReference type="RefSeq" id="WP_207681787.1">
    <property type="nucleotide sequence ID" value="NZ_CP061800.1"/>
</dbReference>
<name>A0A975GLM6_9BACT</name>
<dbReference type="PROSITE" id="PS50113">
    <property type="entry name" value="PAC"/>
    <property type="match status" value="1"/>
</dbReference>
<dbReference type="GO" id="GO:0016791">
    <property type="term" value="F:phosphatase activity"/>
    <property type="evidence" value="ECO:0007669"/>
    <property type="project" value="TreeGrafter"/>
</dbReference>
<protein>
    <submittedName>
        <fullName evidence="5">PAS and PPM-type phosphatase domains-containing protein</fullName>
    </submittedName>
</protein>
<dbReference type="KEGG" id="dmm:dnm_019490"/>
<dbReference type="InterPro" id="IPR001932">
    <property type="entry name" value="PPM-type_phosphatase-like_dom"/>
</dbReference>
<keyword evidence="1" id="KW-0378">Hydrolase</keyword>
<gene>
    <name evidence="5" type="ORF">dnm_019490</name>
</gene>
<evidence type="ECO:0000256" key="1">
    <source>
        <dbReference type="ARBA" id="ARBA00022801"/>
    </source>
</evidence>
<dbReference type="Proteomes" id="UP000663722">
    <property type="component" value="Chromosome"/>
</dbReference>
<dbReference type="PANTHER" id="PTHR43156">
    <property type="entry name" value="STAGE II SPORULATION PROTEIN E-RELATED"/>
    <property type="match status" value="1"/>
</dbReference>
<dbReference type="InterPro" id="IPR035965">
    <property type="entry name" value="PAS-like_dom_sf"/>
</dbReference>
<dbReference type="InterPro" id="IPR052016">
    <property type="entry name" value="Bact_Sigma-Reg"/>
</dbReference>
<dbReference type="PANTHER" id="PTHR43156:SF9">
    <property type="entry name" value="HAMP DOMAIN-CONTAINING PROTEIN"/>
    <property type="match status" value="1"/>
</dbReference>
<reference evidence="5" key="1">
    <citation type="journal article" date="2021" name="Microb. Physiol.">
        <title>Proteogenomic Insights into the Physiology of Marine, Sulfate-Reducing, Filamentous Desulfonema limicola and Desulfonema magnum.</title>
        <authorList>
            <person name="Schnaars V."/>
            <person name="Wohlbrand L."/>
            <person name="Scheve S."/>
            <person name="Hinrichs C."/>
            <person name="Reinhardt R."/>
            <person name="Rabus R."/>
        </authorList>
    </citation>
    <scope>NUCLEOTIDE SEQUENCE</scope>
    <source>
        <strain evidence="5">4be13</strain>
    </source>
</reference>
<keyword evidence="2" id="KW-0175">Coiled coil</keyword>
<dbReference type="NCBIfam" id="TIGR00229">
    <property type="entry name" value="sensory_box"/>
    <property type="match status" value="2"/>
</dbReference>
<dbReference type="Gene3D" id="3.60.40.10">
    <property type="entry name" value="PPM-type phosphatase domain"/>
    <property type="match status" value="1"/>
</dbReference>
<dbReference type="InterPro" id="IPR013767">
    <property type="entry name" value="PAS_fold"/>
</dbReference>
<dbReference type="CDD" id="cd00130">
    <property type="entry name" value="PAS"/>
    <property type="match status" value="2"/>
</dbReference>
<dbReference type="InterPro" id="IPR000700">
    <property type="entry name" value="PAS-assoc_C"/>
</dbReference>
<dbReference type="Pfam" id="PF00989">
    <property type="entry name" value="PAS"/>
    <property type="match status" value="1"/>
</dbReference>
<dbReference type="InterPro" id="IPR036457">
    <property type="entry name" value="PPM-type-like_dom_sf"/>
</dbReference>
<feature type="coiled-coil region" evidence="2">
    <location>
        <begin position="308"/>
        <end position="436"/>
    </location>
</feature>
<dbReference type="SUPFAM" id="SSF55785">
    <property type="entry name" value="PYP-like sensor domain (PAS domain)"/>
    <property type="match status" value="2"/>
</dbReference>
<evidence type="ECO:0000313" key="5">
    <source>
        <dbReference type="EMBL" id="QTA85932.1"/>
    </source>
</evidence>
<keyword evidence="6" id="KW-1185">Reference proteome</keyword>
<dbReference type="Pfam" id="PF08448">
    <property type="entry name" value="PAS_4"/>
    <property type="match status" value="1"/>
</dbReference>
<sequence length="702" mass="81394">MKDEDKDKTQLIAELKELRQRVVVLEVEEYRVAFEHSKDAIIWVETERGLIINCNKSAELLFEKTREEIVGYLQLTLHPPEKAEYYVRTFKIQTERKYNFGYEQNYGFAYEGEVITRSKKIIPVYITASVTMAGNKRIIQQTFHEISRYKRIENVLKKTLTFAEGLIDSVPYMIFCKDKKGVYLGCNTAFAEFAGVHKNKIIGKTDLDIFPEKIGERFRKQDEEVLTKIEQKFSEEWVTNSENRKILLHTLRTIYYGHDDKIMGIIGITRDITEEKQNLEAFKKAESAKRQQIMDAVKQTNKNFTVVKEQLSQQNIKLNETLQEVEEAKHQLKLKNTESNESLRQAEEAKKQLNLKNIELNKTLREAEEAKKQLHLKNDKLNEMLVQIKEAKKQVNLKNNELNEALQEAEETKKQLNLKNSEINQTLEQVEEANQKIMSSIRYAKVIQSSLLPNLDGTSIYLPDSFVIWMPRDVVGGDIFFKDSFESGFVIAVIDCTGHGIPGAFMTMIASSGLRRIIKDEGCRNPAQILKELNFIVKTSLQQDKKDAPSDDGLDAAICFVSDLRWPGAPEPYYFALTFAGARLPLYYVHNDEVKVIKGDRQSIGYKKSDLKFNFTNHTIRLEKGMSFYMATDGFTDQVGGKKRRRFGTSRFKKLLKENVRLPFEEQREVFIQTFEEFRGDNERRDDLTMVGFAFKQLRKKP</sequence>
<dbReference type="SMART" id="SM00091">
    <property type="entry name" value="PAS"/>
    <property type="match status" value="2"/>
</dbReference>
<dbReference type="EMBL" id="CP061800">
    <property type="protein sequence ID" value="QTA85932.1"/>
    <property type="molecule type" value="Genomic_DNA"/>
</dbReference>